<keyword evidence="15" id="KW-0739">Sodium transport</keyword>
<keyword evidence="10" id="KW-0520">NAD</keyword>
<sequence>MKEQLKMIFFTIILGLVSSGILVGMDAYTRDKINVNEELAFKKSVLQAFEIEYEASEIIDVFGDQIKRIEKNGYDFYESNSGAVGFEFEGSGLWGPIAGFLTLEEDLITIQDIQIMEQSETPGLGGIIAEADYLAKYKGKVFDPDIVVVKANDEENANNEVDAITGATGTSRAFETLLNAEYDIKKEALVN</sequence>
<keyword evidence="19" id="KW-1185">Reference proteome</keyword>
<dbReference type="Proteomes" id="UP000279029">
    <property type="component" value="Chromosome"/>
</dbReference>
<dbReference type="OrthoDB" id="9794010at2"/>
<keyword evidence="5" id="KW-0285">Flavoprotein</keyword>
<evidence type="ECO:0000259" key="17">
    <source>
        <dbReference type="SMART" id="SM00900"/>
    </source>
</evidence>
<dbReference type="EMBL" id="LR130778">
    <property type="protein sequence ID" value="VDN47824.1"/>
    <property type="molecule type" value="Genomic_DNA"/>
</dbReference>
<organism evidence="18 19">
    <name type="scientific">Petrocella atlantisensis</name>
    <dbReference type="NCBI Taxonomy" id="2173034"/>
    <lineage>
        <taxon>Bacteria</taxon>
        <taxon>Bacillati</taxon>
        <taxon>Bacillota</taxon>
        <taxon>Clostridia</taxon>
        <taxon>Lachnospirales</taxon>
        <taxon>Vallitaleaceae</taxon>
        <taxon>Petrocella</taxon>
    </lineage>
</organism>
<evidence type="ECO:0000256" key="14">
    <source>
        <dbReference type="ARBA" id="ARBA00023136"/>
    </source>
</evidence>
<feature type="domain" description="FMN-binding" evidence="17">
    <location>
        <begin position="92"/>
        <end position="185"/>
    </location>
</feature>
<accession>A0A3P7NX70</accession>
<dbReference type="Pfam" id="PF04205">
    <property type="entry name" value="FMN_bind"/>
    <property type="match status" value="1"/>
</dbReference>
<evidence type="ECO:0000256" key="3">
    <source>
        <dbReference type="ARBA" id="ARBA00022519"/>
    </source>
</evidence>
<dbReference type="RefSeq" id="WP_125137069.1">
    <property type="nucleotide sequence ID" value="NZ_LR130778.1"/>
</dbReference>
<dbReference type="GO" id="GO:0016020">
    <property type="term" value="C:membrane"/>
    <property type="evidence" value="ECO:0007669"/>
    <property type="project" value="InterPro"/>
</dbReference>
<evidence type="ECO:0000256" key="5">
    <source>
        <dbReference type="ARBA" id="ARBA00022630"/>
    </source>
</evidence>
<evidence type="ECO:0000256" key="2">
    <source>
        <dbReference type="ARBA" id="ARBA00022475"/>
    </source>
</evidence>
<dbReference type="InterPro" id="IPR010204">
    <property type="entry name" value="NqrC"/>
</dbReference>
<keyword evidence="9 16" id="KW-1133">Transmembrane helix</keyword>
<evidence type="ECO:0000256" key="4">
    <source>
        <dbReference type="ARBA" id="ARBA00022553"/>
    </source>
</evidence>
<keyword evidence="11" id="KW-0915">Sodium</keyword>
<evidence type="ECO:0000256" key="10">
    <source>
        <dbReference type="ARBA" id="ARBA00023027"/>
    </source>
</evidence>
<evidence type="ECO:0000256" key="6">
    <source>
        <dbReference type="ARBA" id="ARBA00022643"/>
    </source>
</evidence>
<evidence type="ECO:0000256" key="11">
    <source>
        <dbReference type="ARBA" id="ARBA00023053"/>
    </source>
</evidence>
<dbReference type="GO" id="GO:0010181">
    <property type="term" value="F:FMN binding"/>
    <property type="evidence" value="ECO:0007669"/>
    <property type="project" value="InterPro"/>
</dbReference>
<name>A0A3P7NX70_9FIRM</name>
<keyword evidence="4" id="KW-0597">Phosphoprotein</keyword>
<evidence type="ECO:0000256" key="1">
    <source>
        <dbReference type="ARBA" id="ARBA00022448"/>
    </source>
</evidence>
<evidence type="ECO:0000313" key="18">
    <source>
        <dbReference type="EMBL" id="VDN47824.1"/>
    </source>
</evidence>
<keyword evidence="14 16" id="KW-0472">Membrane</keyword>
<keyword evidence="3" id="KW-0997">Cell inner membrane</keyword>
<keyword evidence="1" id="KW-0813">Transport</keyword>
<dbReference type="KEGG" id="cbar:PATL70BA_1948"/>
<dbReference type="AlphaFoldDB" id="A0A3P7NX70"/>
<dbReference type="InterPro" id="IPR007329">
    <property type="entry name" value="FMN-bd"/>
</dbReference>
<evidence type="ECO:0000256" key="16">
    <source>
        <dbReference type="SAM" id="Phobius"/>
    </source>
</evidence>
<keyword evidence="7 16" id="KW-0812">Transmembrane</keyword>
<dbReference type="GO" id="GO:0016655">
    <property type="term" value="F:oxidoreductase activity, acting on NAD(P)H, quinone or similar compound as acceptor"/>
    <property type="evidence" value="ECO:0007669"/>
    <property type="project" value="InterPro"/>
</dbReference>
<dbReference type="PANTHER" id="PTHR37838">
    <property type="entry name" value="NA(+)-TRANSLOCATING NADH-QUINONE REDUCTASE SUBUNIT C"/>
    <property type="match status" value="1"/>
</dbReference>
<keyword evidence="2" id="KW-1003">Cell membrane</keyword>
<keyword evidence="6" id="KW-0288">FMN</keyword>
<keyword evidence="8" id="KW-1278">Translocase</keyword>
<dbReference type="GO" id="GO:0006814">
    <property type="term" value="P:sodium ion transport"/>
    <property type="evidence" value="ECO:0007669"/>
    <property type="project" value="UniProtKB-KW"/>
</dbReference>
<evidence type="ECO:0000256" key="12">
    <source>
        <dbReference type="ARBA" id="ARBA00023065"/>
    </source>
</evidence>
<reference evidence="18 19" key="1">
    <citation type="submission" date="2018-09" db="EMBL/GenBank/DDBJ databases">
        <authorList>
            <person name="Postec A."/>
        </authorList>
    </citation>
    <scope>NUCLEOTIDE SEQUENCE [LARGE SCALE GENOMIC DNA]</scope>
    <source>
        <strain evidence="18">70B-A</strain>
    </source>
</reference>
<gene>
    <name evidence="18" type="ORF">PATL70BA_1948</name>
</gene>
<evidence type="ECO:0000256" key="15">
    <source>
        <dbReference type="ARBA" id="ARBA00023201"/>
    </source>
</evidence>
<keyword evidence="12" id="KW-0406">Ion transport</keyword>
<dbReference type="PANTHER" id="PTHR37838:SF1">
    <property type="entry name" value="NA(+)-TRANSLOCATING NADH-QUINONE REDUCTASE SUBUNIT C"/>
    <property type="match status" value="1"/>
</dbReference>
<evidence type="ECO:0000256" key="9">
    <source>
        <dbReference type="ARBA" id="ARBA00022989"/>
    </source>
</evidence>
<dbReference type="SMART" id="SM00900">
    <property type="entry name" value="FMN_bind"/>
    <property type="match status" value="1"/>
</dbReference>
<evidence type="ECO:0000313" key="19">
    <source>
        <dbReference type="Proteomes" id="UP000279029"/>
    </source>
</evidence>
<protein>
    <recommendedName>
        <fullName evidence="17">FMN-binding domain-containing protein</fullName>
    </recommendedName>
</protein>
<evidence type="ECO:0000256" key="8">
    <source>
        <dbReference type="ARBA" id="ARBA00022967"/>
    </source>
</evidence>
<evidence type="ECO:0000256" key="7">
    <source>
        <dbReference type="ARBA" id="ARBA00022692"/>
    </source>
</evidence>
<keyword evidence="13" id="KW-0830">Ubiquinone</keyword>
<proteinExistence type="predicted"/>
<feature type="transmembrane region" description="Helical" evidence="16">
    <location>
        <begin position="7"/>
        <end position="25"/>
    </location>
</feature>
<evidence type="ECO:0000256" key="13">
    <source>
        <dbReference type="ARBA" id="ARBA00023075"/>
    </source>
</evidence>